<dbReference type="SUPFAM" id="SSF48024">
    <property type="entry name" value="N-terminal domain of DnaB helicase"/>
    <property type="match status" value="1"/>
</dbReference>
<keyword evidence="16" id="KW-1185">Reference proteome</keyword>
<dbReference type="Gene3D" id="3.40.50.300">
    <property type="entry name" value="P-loop containing nucleotide triphosphate hydrolases"/>
    <property type="match status" value="1"/>
</dbReference>
<comment type="caution">
    <text evidence="15">The sequence shown here is derived from an EMBL/GenBank/DDBJ whole genome shotgun (WGS) entry which is preliminary data.</text>
</comment>
<keyword evidence="5 12" id="KW-0378">Hydrolase</keyword>
<gene>
    <name evidence="15" type="primary">dnaB</name>
    <name evidence="15" type="ORF">GXP69_00630</name>
</gene>
<dbReference type="Gene3D" id="1.10.860.10">
    <property type="entry name" value="DNAb Helicase, Chain A"/>
    <property type="match status" value="1"/>
</dbReference>
<evidence type="ECO:0000256" key="4">
    <source>
        <dbReference type="ARBA" id="ARBA00022741"/>
    </source>
</evidence>
<dbReference type="RefSeq" id="WP_163910975.1">
    <property type="nucleotide sequence ID" value="NZ_JAAGWD010000001.1"/>
</dbReference>
<reference evidence="15 16" key="1">
    <citation type="submission" date="2020-02" db="EMBL/GenBank/DDBJ databases">
        <authorList>
            <person name="Kim M.K."/>
        </authorList>
    </citation>
    <scope>NUCLEOTIDE SEQUENCE [LARGE SCALE GENOMIC DNA]</scope>
    <source>
        <strain evidence="15 16">BT327</strain>
    </source>
</reference>
<dbReference type="GO" id="GO:0006269">
    <property type="term" value="P:DNA replication, synthesis of primer"/>
    <property type="evidence" value="ECO:0007669"/>
    <property type="project" value="UniProtKB-UniRule"/>
</dbReference>
<dbReference type="InterPro" id="IPR016136">
    <property type="entry name" value="DNA_helicase_N/primase_C"/>
</dbReference>
<dbReference type="PANTHER" id="PTHR30153">
    <property type="entry name" value="REPLICATIVE DNA HELICASE DNAB"/>
    <property type="match status" value="1"/>
</dbReference>
<evidence type="ECO:0000259" key="14">
    <source>
        <dbReference type="PROSITE" id="PS51199"/>
    </source>
</evidence>
<dbReference type="InterPro" id="IPR007694">
    <property type="entry name" value="DNA_helicase_DnaB-like_C"/>
</dbReference>
<dbReference type="SUPFAM" id="SSF52540">
    <property type="entry name" value="P-loop containing nucleoside triphosphate hydrolases"/>
    <property type="match status" value="1"/>
</dbReference>
<evidence type="ECO:0000256" key="5">
    <source>
        <dbReference type="ARBA" id="ARBA00022801"/>
    </source>
</evidence>
<dbReference type="GO" id="GO:0016887">
    <property type="term" value="F:ATP hydrolysis activity"/>
    <property type="evidence" value="ECO:0007669"/>
    <property type="project" value="RHEA"/>
</dbReference>
<protein>
    <recommendedName>
        <fullName evidence="11 12">Replicative DNA helicase</fullName>
        <ecNumber evidence="11 12">5.6.2.3</ecNumber>
    </recommendedName>
</protein>
<dbReference type="GO" id="GO:0043139">
    <property type="term" value="F:5'-3' DNA helicase activity"/>
    <property type="evidence" value="ECO:0007669"/>
    <property type="project" value="UniProtKB-EC"/>
</dbReference>
<evidence type="ECO:0000256" key="6">
    <source>
        <dbReference type="ARBA" id="ARBA00022806"/>
    </source>
</evidence>
<dbReference type="Proteomes" id="UP000474777">
    <property type="component" value="Unassembled WGS sequence"/>
</dbReference>
<dbReference type="InterPro" id="IPR007693">
    <property type="entry name" value="DNA_helicase_DnaB-like_N"/>
</dbReference>
<comment type="function">
    <text evidence="12">The main replicative DNA helicase, it participates in initiation and elongation during chromosome replication. Travels ahead of the DNA replisome, separating dsDNA into templates for DNA synthesis. A processive ATP-dependent 5'-3' DNA helicase it has DNA-dependent ATPase activity.</text>
</comment>
<dbReference type="Pfam" id="PF00772">
    <property type="entry name" value="DnaB"/>
    <property type="match status" value="1"/>
</dbReference>
<keyword evidence="2 12" id="KW-0639">Primosome</keyword>
<dbReference type="InterPro" id="IPR036185">
    <property type="entry name" value="DNA_heli_DnaB-like_N_sf"/>
</dbReference>
<dbReference type="GO" id="GO:0005829">
    <property type="term" value="C:cytosol"/>
    <property type="evidence" value="ECO:0007669"/>
    <property type="project" value="TreeGrafter"/>
</dbReference>
<evidence type="ECO:0000256" key="12">
    <source>
        <dbReference type="RuleBase" id="RU362085"/>
    </source>
</evidence>
<feature type="compositionally biased region" description="Basic and acidic residues" evidence="13">
    <location>
        <begin position="375"/>
        <end position="393"/>
    </location>
</feature>
<dbReference type="EC" id="5.6.2.3" evidence="11 12"/>
<feature type="domain" description="SF4 helicase" evidence="14">
    <location>
        <begin position="189"/>
        <end position="459"/>
    </location>
</feature>
<dbReference type="GO" id="GO:1990077">
    <property type="term" value="C:primosome complex"/>
    <property type="evidence" value="ECO:0007669"/>
    <property type="project" value="UniProtKB-UniRule"/>
</dbReference>
<evidence type="ECO:0000256" key="1">
    <source>
        <dbReference type="ARBA" id="ARBA00008428"/>
    </source>
</evidence>
<organism evidence="15 16">
    <name type="scientific">Pontibacter burrus</name>
    <dbReference type="NCBI Taxonomy" id="2704466"/>
    <lineage>
        <taxon>Bacteria</taxon>
        <taxon>Pseudomonadati</taxon>
        <taxon>Bacteroidota</taxon>
        <taxon>Cytophagia</taxon>
        <taxon>Cytophagales</taxon>
        <taxon>Hymenobacteraceae</taxon>
        <taxon>Pontibacter</taxon>
    </lineage>
</organism>
<keyword evidence="4 12" id="KW-0547">Nucleotide-binding</keyword>
<evidence type="ECO:0000256" key="3">
    <source>
        <dbReference type="ARBA" id="ARBA00022705"/>
    </source>
</evidence>
<dbReference type="EMBL" id="JAAGWD010000001">
    <property type="protein sequence ID" value="NEM96184.1"/>
    <property type="molecule type" value="Genomic_DNA"/>
</dbReference>
<dbReference type="InterPro" id="IPR007692">
    <property type="entry name" value="DNA_helicase_DnaB"/>
</dbReference>
<dbReference type="PROSITE" id="PS51199">
    <property type="entry name" value="SF4_HELICASE"/>
    <property type="match status" value="1"/>
</dbReference>
<keyword evidence="7 12" id="KW-0067">ATP-binding</keyword>
<dbReference type="AlphaFoldDB" id="A0A6B3LRR0"/>
<evidence type="ECO:0000256" key="9">
    <source>
        <dbReference type="ARBA" id="ARBA00023235"/>
    </source>
</evidence>
<name>A0A6B3LRR0_9BACT</name>
<feature type="region of interest" description="Disordered" evidence="13">
    <location>
        <begin position="374"/>
        <end position="393"/>
    </location>
</feature>
<evidence type="ECO:0000313" key="15">
    <source>
        <dbReference type="EMBL" id="NEM96184.1"/>
    </source>
</evidence>
<comment type="similarity">
    <text evidence="1 12">Belongs to the helicase family. DnaB subfamily.</text>
</comment>
<dbReference type="InterPro" id="IPR027417">
    <property type="entry name" value="P-loop_NTPase"/>
</dbReference>
<evidence type="ECO:0000256" key="8">
    <source>
        <dbReference type="ARBA" id="ARBA00023125"/>
    </source>
</evidence>
<comment type="catalytic activity">
    <reaction evidence="10 12">
        <text>ATP + H2O = ADP + phosphate + H(+)</text>
        <dbReference type="Rhea" id="RHEA:13065"/>
        <dbReference type="ChEBI" id="CHEBI:15377"/>
        <dbReference type="ChEBI" id="CHEBI:15378"/>
        <dbReference type="ChEBI" id="CHEBI:30616"/>
        <dbReference type="ChEBI" id="CHEBI:43474"/>
        <dbReference type="ChEBI" id="CHEBI:456216"/>
        <dbReference type="EC" id="5.6.2.3"/>
    </reaction>
</comment>
<accession>A0A6B3LRR0</accession>
<dbReference type="PANTHER" id="PTHR30153:SF2">
    <property type="entry name" value="REPLICATIVE DNA HELICASE"/>
    <property type="match status" value="1"/>
</dbReference>
<dbReference type="NCBIfam" id="TIGR00665">
    <property type="entry name" value="DnaB"/>
    <property type="match status" value="1"/>
</dbReference>
<dbReference type="Pfam" id="PF03796">
    <property type="entry name" value="DnaB_C"/>
    <property type="match status" value="1"/>
</dbReference>
<dbReference type="GO" id="GO:0003677">
    <property type="term" value="F:DNA binding"/>
    <property type="evidence" value="ECO:0007669"/>
    <property type="project" value="UniProtKB-UniRule"/>
</dbReference>
<proteinExistence type="inferred from homology"/>
<keyword evidence="9" id="KW-0413">Isomerase</keyword>
<keyword evidence="8 12" id="KW-0238">DNA-binding</keyword>
<dbReference type="CDD" id="cd00984">
    <property type="entry name" value="DnaB_C"/>
    <property type="match status" value="1"/>
</dbReference>
<evidence type="ECO:0000313" key="16">
    <source>
        <dbReference type="Proteomes" id="UP000474777"/>
    </source>
</evidence>
<evidence type="ECO:0000256" key="11">
    <source>
        <dbReference type="NCBIfam" id="TIGR00665"/>
    </source>
</evidence>
<evidence type="ECO:0000256" key="13">
    <source>
        <dbReference type="SAM" id="MobiDB-lite"/>
    </source>
</evidence>
<dbReference type="GO" id="GO:0005524">
    <property type="term" value="F:ATP binding"/>
    <property type="evidence" value="ECO:0007669"/>
    <property type="project" value="UniProtKB-UniRule"/>
</dbReference>
<evidence type="ECO:0000256" key="10">
    <source>
        <dbReference type="ARBA" id="ARBA00048954"/>
    </source>
</evidence>
<keyword evidence="6 12" id="KW-0347">Helicase</keyword>
<keyword evidence="3 12" id="KW-0235">DNA replication</keyword>
<sequence length="480" mass="53178">MKQRYQPKPAHSDMAGGYVLPHDAALEQAVLGAVLLESSAVRVALTLIKQEEFFYKEPHRLVFRAIKRLFQSGTSVDILTVTAELRQAGLLDSVGGAFFVAELTMRVNSAANLETHIHYLLELFTKRRILTLAQTIHGKALDQTADPFELLSELSKGVSDTLGNLIVKKSVTAVQAYQETIQQIQRGIGKSGLVGIPTGIHSIDKLTGGWRPGDLIIIAARPAMGKTAVAIQYLKNAVLAFGKTAAIFSLEMSYMQLMYRLIASESEFTNNQLSKSELTVDELEEVAIMSAKLQNEHMLLDDTPGLSIMELRTKALKMKADHDIQLLIVDYLQLMQGEKGGNREQEISSISRGLKLIAKEIKVPVIALSQLSRSVESRGGDKKPQLSDLRESGSIEQDADTVVFLYRPEYYGITEDELGNSTAGTLQHIFAKHRNGPLDTIITRCDLAHNRIQDFHTIWEPDHKPNALPASNFEYEQPGF</sequence>
<evidence type="ECO:0000256" key="2">
    <source>
        <dbReference type="ARBA" id="ARBA00022515"/>
    </source>
</evidence>
<evidence type="ECO:0000256" key="7">
    <source>
        <dbReference type="ARBA" id="ARBA00022840"/>
    </source>
</evidence>